<dbReference type="Gene3D" id="1.20.140.10">
    <property type="entry name" value="Butyryl-CoA Dehydrogenase, subunit A, domain 3"/>
    <property type="match status" value="2"/>
</dbReference>
<evidence type="ECO:0000256" key="1">
    <source>
        <dbReference type="ARBA" id="ARBA00001974"/>
    </source>
</evidence>
<evidence type="ECO:0000256" key="2">
    <source>
        <dbReference type="ARBA" id="ARBA00009347"/>
    </source>
</evidence>
<evidence type="ECO:0000259" key="8">
    <source>
        <dbReference type="Pfam" id="PF02771"/>
    </source>
</evidence>
<keyword evidence="4" id="KW-0274">FAD</keyword>
<name>A0A7I7WR99_MYCGU</name>
<dbReference type="InterPro" id="IPR036250">
    <property type="entry name" value="AcylCo_DH-like_C"/>
</dbReference>
<evidence type="ECO:0000259" key="6">
    <source>
        <dbReference type="Pfam" id="PF00441"/>
    </source>
</evidence>
<evidence type="ECO:0000256" key="4">
    <source>
        <dbReference type="ARBA" id="ARBA00022827"/>
    </source>
</evidence>
<dbReference type="Pfam" id="PF00441">
    <property type="entry name" value="Acyl-CoA_dh_1"/>
    <property type="match status" value="2"/>
</dbReference>
<dbReference type="GO" id="GO:0050660">
    <property type="term" value="F:flavin adenine dinucleotide binding"/>
    <property type="evidence" value="ECO:0007669"/>
    <property type="project" value="InterPro"/>
</dbReference>
<dbReference type="InterPro" id="IPR009075">
    <property type="entry name" value="AcylCo_DH/oxidase_C"/>
</dbReference>
<evidence type="ECO:0000313" key="10">
    <source>
        <dbReference type="Proteomes" id="UP000466187"/>
    </source>
</evidence>
<dbReference type="Pfam" id="PF02771">
    <property type="entry name" value="Acyl-CoA_dh_N"/>
    <property type="match status" value="2"/>
</dbReference>
<evidence type="ECO:0000313" key="9">
    <source>
        <dbReference type="EMBL" id="BBZ20209.1"/>
    </source>
</evidence>
<dbReference type="EMBL" id="AP022608">
    <property type="protein sequence ID" value="BBZ20209.1"/>
    <property type="molecule type" value="Genomic_DNA"/>
</dbReference>
<evidence type="ECO:0000256" key="5">
    <source>
        <dbReference type="ARBA" id="ARBA00023002"/>
    </source>
</evidence>
<dbReference type="Pfam" id="PF02770">
    <property type="entry name" value="Acyl-CoA_dh_M"/>
    <property type="match status" value="1"/>
</dbReference>
<gene>
    <name evidence="9" type="primary">fadE22</name>
    <name evidence="9" type="ORF">MGAD_45440</name>
</gene>
<dbReference type="PANTHER" id="PTHR43292">
    <property type="entry name" value="ACYL-COA DEHYDROGENASE"/>
    <property type="match status" value="1"/>
</dbReference>
<feature type="domain" description="Acyl-CoA dehydrogenase/oxidase N-terminal" evidence="8">
    <location>
        <begin position="399"/>
        <end position="469"/>
    </location>
</feature>
<dbReference type="GO" id="GO:0016627">
    <property type="term" value="F:oxidoreductase activity, acting on the CH-CH group of donors"/>
    <property type="evidence" value="ECO:0007669"/>
    <property type="project" value="InterPro"/>
</dbReference>
<feature type="domain" description="Acyl-CoA dehydrogenase/oxidase C-terminal" evidence="6">
    <location>
        <begin position="579"/>
        <end position="724"/>
    </location>
</feature>
<dbReference type="Gene3D" id="1.10.540.10">
    <property type="entry name" value="Acyl-CoA dehydrogenase/oxidase, N-terminal domain"/>
    <property type="match status" value="2"/>
</dbReference>
<comment type="cofactor">
    <cofactor evidence="1">
        <name>FAD</name>
        <dbReference type="ChEBI" id="CHEBI:57692"/>
    </cofactor>
</comment>
<feature type="domain" description="Acyl-CoA dehydrogenase/oxidase N-terminal" evidence="8">
    <location>
        <begin position="16"/>
        <end position="126"/>
    </location>
</feature>
<dbReference type="Proteomes" id="UP000466187">
    <property type="component" value="Chromosome"/>
</dbReference>
<dbReference type="InterPro" id="IPR006091">
    <property type="entry name" value="Acyl-CoA_Oxase/DH_mid-dom"/>
</dbReference>
<dbReference type="InterPro" id="IPR013786">
    <property type="entry name" value="AcylCoA_DH/ox_N"/>
</dbReference>
<reference evidence="9 10" key="1">
    <citation type="journal article" date="2019" name="Emerg. Microbes Infect.">
        <title>Comprehensive subspecies identification of 175 nontuberculous mycobacteria species based on 7547 genomic profiles.</title>
        <authorList>
            <person name="Matsumoto Y."/>
            <person name="Kinjo T."/>
            <person name="Motooka D."/>
            <person name="Nabeya D."/>
            <person name="Jung N."/>
            <person name="Uechi K."/>
            <person name="Horii T."/>
            <person name="Iida T."/>
            <person name="Fujita J."/>
            <person name="Nakamura S."/>
        </authorList>
    </citation>
    <scope>NUCLEOTIDE SEQUENCE [LARGE SCALE GENOMIC DNA]</scope>
    <source>
        <strain evidence="9 10">JCM 12688</strain>
    </source>
</reference>
<dbReference type="KEGG" id="mgad:MGAD_45440"/>
<feature type="domain" description="Acyl-CoA oxidase/dehydrogenase middle" evidence="7">
    <location>
        <begin position="473"/>
        <end position="567"/>
    </location>
</feature>
<keyword evidence="5" id="KW-0560">Oxidoreductase</keyword>
<proteinExistence type="inferred from homology"/>
<accession>A0A7I7WR99</accession>
<protein>
    <submittedName>
        <fullName evidence="9">Acyl-CoA dehydrogenase FadE22</fullName>
    </submittedName>
</protein>
<dbReference type="InterPro" id="IPR052161">
    <property type="entry name" value="Mycobact_Acyl-CoA_DH"/>
</dbReference>
<sequence>MRMRIPIVSKSALAITEEHTDLADAAFGQLSRVKSRAAARSALEGGSAHPADVWKAAADLGWTGLAIAEEHGGSGFGLSELAVVVEALGHELCPGPFLPSVAAAVVVDRCASDSLRAQLLPGLADGSTIGALAVSGSVTIGSDLVVTGESPAVLGAPDADVLVVVAGEDVVVVDAGQNGEADGVTVTALESLDPTRSLGSVALSGVRVADDRVLRGAARRARTVFRILASAEAVGVSWATLEMAVEYAKVREQFGRTIGTFQAVKHHAANMLVNAEETTAATWDAARADDLDTAWFAAAVAASHAIRTQVFNSQNNIQLHGGIGFTWEHDSHLYLRRARTLAALMQEAGDPLLDIVEGQRSGQAHGASFTLPDEAEKYREQAREAVATLRGLPADQQRDFLVDSGYLVPHWPKPWGRAADVLEQLVIEEEFADVDRPDMGITGWVTLTISQAGTDDQRERWVEPVLRGEVMWCQLFSEPGAGSDAAAVRTSAKKVEGGWRITGQKVWTSLAHLCQWGLATVRTDPDAPKHAGVTMMAIDMKSEGVTVNPLKGLTGHAHFNEVFFDDVFVPDADVVGDVNKGWLVARATLGNERVSIGGGSGGTSGFSADDLIKLLDNAPAETAAYYVRRAGEVIAESHTLRLLNLRRVTRAIAGSEPGPEGNVTKLLVAEAGQRMTELGLELAGSAAIVGQTPTLTLAYLGNRAMTIAGGTSEITRNTIAERILGLPRDPLLK</sequence>
<dbReference type="SUPFAM" id="SSF47203">
    <property type="entry name" value="Acyl-CoA dehydrogenase C-terminal domain-like"/>
    <property type="match status" value="2"/>
</dbReference>
<organism evidence="9 10">
    <name type="scientific">Mycolicibacterium gadium</name>
    <name type="common">Mycobacterium gadium</name>
    <dbReference type="NCBI Taxonomy" id="1794"/>
    <lineage>
        <taxon>Bacteria</taxon>
        <taxon>Bacillati</taxon>
        <taxon>Actinomycetota</taxon>
        <taxon>Actinomycetes</taxon>
        <taxon>Mycobacteriales</taxon>
        <taxon>Mycobacteriaceae</taxon>
        <taxon>Mycolicibacterium</taxon>
    </lineage>
</organism>
<dbReference type="PANTHER" id="PTHR43292:SF4">
    <property type="entry name" value="ACYL-COA DEHYDROGENASE FADE34"/>
    <property type="match status" value="1"/>
</dbReference>
<dbReference type="FunFam" id="2.40.110.10:FF:000011">
    <property type="entry name" value="Acyl-CoA dehydrogenase FadE34"/>
    <property type="match status" value="1"/>
</dbReference>
<dbReference type="SUPFAM" id="SSF56645">
    <property type="entry name" value="Acyl-CoA dehydrogenase NM domain-like"/>
    <property type="match status" value="2"/>
</dbReference>
<dbReference type="InterPro" id="IPR046373">
    <property type="entry name" value="Acyl-CoA_Oxase/DH_mid-dom_sf"/>
</dbReference>
<dbReference type="InterPro" id="IPR037069">
    <property type="entry name" value="AcylCoA_DH/ox_N_sf"/>
</dbReference>
<dbReference type="GO" id="GO:0005886">
    <property type="term" value="C:plasma membrane"/>
    <property type="evidence" value="ECO:0007669"/>
    <property type="project" value="TreeGrafter"/>
</dbReference>
<dbReference type="AlphaFoldDB" id="A0A7I7WR99"/>
<keyword evidence="3" id="KW-0285">Flavoprotein</keyword>
<feature type="domain" description="Acyl-CoA dehydrogenase/oxidase C-terminal" evidence="6">
    <location>
        <begin position="223"/>
        <end position="342"/>
    </location>
</feature>
<evidence type="ECO:0000256" key="3">
    <source>
        <dbReference type="ARBA" id="ARBA00022630"/>
    </source>
</evidence>
<dbReference type="Gene3D" id="2.40.110.10">
    <property type="entry name" value="Butyryl-CoA Dehydrogenase, subunit A, domain 2"/>
    <property type="match status" value="2"/>
</dbReference>
<comment type="similarity">
    <text evidence="2">Belongs to the acyl-CoA dehydrogenase family.</text>
</comment>
<dbReference type="InterPro" id="IPR009100">
    <property type="entry name" value="AcylCoA_DH/oxidase_NM_dom_sf"/>
</dbReference>
<evidence type="ECO:0000259" key="7">
    <source>
        <dbReference type="Pfam" id="PF02770"/>
    </source>
</evidence>